<organism evidence="11 12">
    <name type="scientific">Pseudomonas guineae</name>
    <dbReference type="NCBI Taxonomy" id="425504"/>
    <lineage>
        <taxon>Bacteria</taxon>
        <taxon>Pseudomonadati</taxon>
        <taxon>Pseudomonadota</taxon>
        <taxon>Gammaproteobacteria</taxon>
        <taxon>Pseudomonadales</taxon>
        <taxon>Pseudomonadaceae</taxon>
        <taxon>Pseudomonas</taxon>
    </lineage>
</organism>
<dbReference type="Pfam" id="PF02812">
    <property type="entry name" value="ELFV_dehydrog_N"/>
    <property type="match status" value="1"/>
</dbReference>
<dbReference type="PANTHER" id="PTHR11606:SF13">
    <property type="entry name" value="GLUTAMATE DEHYDROGENASE 1, MITOCHONDRIAL"/>
    <property type="match status" value="1"/>
</dbReference>
<dbReference type="InterPro" id="IPR033524">
    <property type="entry name" value="Glu/Leu/Phe/Val_DH_AS"/>
</dbReference>
<comment type="catalytic activity">
    <reaction evidence="4">
        <text>L-glutamate + NADP(+) + H2O = 2-oxoglutarate + NH4(+) + NADPH + H(+)</text>
        <dbReference type="Rhea" id="RHEA:11612"/>
        <dbReference type="ChEBI" id="CHEBI:15377"/>
        <dbReference type="ChEBI" id="CHEBI:15378"/>
        <dbReference type="ChEBI" id="CHEBI:16810"/>
        <dbReference type="ChEBI" id="CHEBI:28938"/>
        <dbReference type="ChEBI" id="CHEBI:29985"/>
        <dbReference type="ChEBI" id="CHEBI:57783"/>
        <dbReference type="ChEBI" id="CHEBI:58349"/>
        <dbReference type="EC" id="1.4.1.4"/>
    </reaction>
</comment>
<dbReference type="Gene3D" id="3.40.50.10860">
    <property type="entry name" value="Leucine Dehydrogenase, chain A, domain 1"/>
    <property type="match status" value="1"/>
</dbReference>
<feature type="domain" description="Glutamate/phenylalanine/leucine/valine/L-tryptophan dehydrogenase C-terminal" evidence="10">
    <location>
        <begin position="183"/>
        <end position="423"/>
    </location>
</feature>
<dbReference type="PANTHER" id="PTHR11606">
    <property type="entry name" value="GLUTAMATE DEHYDROGENASE"/>
    <property type="match status" value="1"/>
</dbReference>
<dbReference type="FunFam" id="3.40.50.10860:FF:000003">
    <property type="entry name" value="Glutamate dehydrogenase"/>
    <property type="match status" value="1"/>
</dbReference>
<dbReference type="PROSITE" id="PS00074">
    <property type="entry name" value="GLFV_DEHYDROGENASE"/>
    <property type="match status" value="1"/>
</dbReference>
<reference evidence="12" key="1">
    <citation type="submission" date="2016-10" db="EMBL/GenBank/DDBJ databases">
        <authorList>
            <person name="Varghese N."/>
            <person name="Submissions S."/>
        </authorList>
    </citation>
    <scope>NUCLEOTIDE SEQUENCE [LARGE SCALE GENOMIC DNA]</scope>
    <source>
        <strain evidence="12">LMG 24016</strain>
    </source>
</reference>
<dbReference type="SMART" id="SM00839">
    <property type="entry name" value="ELFV_dehydrog"/>
    <property type="match status" value="1"/>
</dbReference>
<dbReference type="AlphaFoldDB" id="A0A1I3DDD1"/>
<dbReference type="RefSeq" id="WP_090239039.1">
    <property type="nucleotide sequence ID" value="NZ_FOQL01000001.1"/>
</dbReference>
<feature type="binding site" evidence="7">
    <location>
        <position position="221"/>
    </location>
    <ligand>
        <name>NAD(+)</name>
        <dbReference type="ChEBI" id="CHEBI:57540"/>
    </ligand>
</feature>
<dbReference type="InterPro" id="IPR046346">
    <property type="entry name" value="Aminoacid_DH-like_N_sf"/>
</dbReference>
<evidence type="ECO:0000313" key="12">
    <source>
        <dbReference type="Proteomes" id="UP000243606"/>
    </source>
</evidence>
<dbReference type="GO" id="GO:0004352">
    <property type="term" value="F:glutamate dehydrogenase (NAD+) activity"/>
    <property type="evidence" value="ECO:0007669"/>
    <property type="project" value="TreeGrafter"/>
</dbReference>
<protein>
    <recommendedName>
        <fullName evidence="5">Glutamate dehydrogenase</fullName>
    </recommendedName>
</protein>
<feature type="site" description="Important for catalysis" evidence="8">
    <location>
        <position position="146"/>
    </location>
</feature>
<dbReference type="GO" id="GO:0006538">
    <property type="term" value="P:L-glutamate catabolic process"/>
    <property type="evidence" value="ECO:0007669"/>
    <property type="project" value="TreeGrafter"/>
</dbReference>
<dbReference type="EMBL" id="FOQL01000001">
    <property type="protein sequence ID" value="SFH84609.1"/>
    <property type="molecule type" value="Genomic_DNA"/>
</dbReference>
<dbReference type="STRING" id="425504.SAMN05216206_0463"/>
<evidence type="ECO:0000256" key="9">
    <source>
        <dbReference type="RuleBase" id="RU004417"/>
    </source>
</evidence>
<dbReference type="SUPFAM" id="SSF51735">
    <property type="entry name" value="NAD(P)-binding Rossmann-fold domains"/>
    <property type="match status" value="1"/>
</dbReference>
<keyword evidence="3 5" id="KW-0560">Oxidoreductase</keyword>
<dbReference type="InterPro" id="IPR033922">
    <property type="entry name" value="NAD_bind_Glu_DH"/>
</dbReference>
<feature type="binding site" evidence="7">
    <location>
        <position position="94"/>
    </location>
    <ligand>
        <name>substrate</name>
    </ligand>
</feature>
<feature type="binding site" evidence="7">
    <location>
        <position position="359"/>
    </location>
    <ligand>
        <name>substrate</name>
    </ligand>
</feature>
<dbReference type="InterPro" id="IPR014362">
    <property type="entry name" value="Glu_DH"/>
</dbReference>
<proteinExistence type="inferred from homology"/>
<dbReference type="GO" id="GO:0000166">
    <property type="term" value="F:nucleotide binding"/>
    <property type="evidence" value="ECO:0007669"/>
    <property type="project" value="UniProtKB-KW"/>
</dbReference>
<dbReference type="InterPro" id="IPR006095">
    <property type="entry name" value="Glu/Leu/Phe/Val/Trp_DH"/>
</dbReference>
<dbReference type="PRINTS" id="PR00082">
    <property type="entry name" value="GLFDHDRGNASE"/>
</dbReference>
<dbReference type="OrthoDB" id="9803297at2"/>
<dbReference type="Proteomes" id="UP000243606">
    <property type="component" value="Unassembled WGS sequence"/>
</dbReference>
<dbReference type="Gene3D" id="3.40.50.720">
    <property type="entry name" value="NAD(P)-binding Rossmann-like Domain"/>
    <property type="match status" value="1"/>
</dbReference>
<dbReference type="InterPro" id="IPR036291">
    <property type="entry name" value="NAD(P)-bd_dom_sf"/>
</dbReference>
<keyword evidence="12" id="KW-1185">Reference proteome</keyword>
<sequence>MSTRPETEADAPTFIESIFERLDVAEDVRQRLARAKFTAQVSIPVRMDDGSLKVFQGWRVQYDDTRGPTKGGVRFHPQVSAEEVTNLSFWMTIKCAVVDLPFGGAKGGICVDPKCLSRLELERLSRGYIRAIHDLIGPNRDIPAPDVNTNATVMGWMADEFAQIERRLVPAMITGKPLGLGGSAGRVAATGRGALQVLQLWAKRENKAPEKLRIAVQGFGNAGYHFARLAHAAGYRIVAISDSKGAIYDEEGLDPQPIWEHKNQTRELKDMVYCDESVCAQSKAENLSQQQLLELDVDVLVLAALEDAIDEDNAERIKAKVILEIANGPVTSKADQLLTEAGVLILPDVLVNAGGVIVSHLEWVQNRMGDYWSEETVEQRLDERIGKAAEACFERAKQEQVSMRTAAYLQGVGRIAAAMSNQGTRTYFNEHSD</sequence>
<name>A0A1I3DDD1_9PSED</name>
<evidence type="ECO:0000313" key="11">
    <source>
        <dbReference type="EMBL" id="SFH84609.1"/>
    </source>
</evidence>
<evidence type="ECO:0000256" key="2">
    <source>
        <dbReference type="ARBA" id="ARBA00006382"/>
    </source>
</evidence>
<evidence type="ECO:0000256" key="4">
    <source>
        <dbReference type="ARBA" id="ARBA00048584"/>
    </source>
</evidence>
<dbReference type="InterPro" id="IPR006096">
    <property type="entry name" value="Glu/Leu/Phe/Val/Trp_DH_C"/>
</dbReference>
<evidence type="ECO:0000259" key="10">
    <source>
        <dbReference type="SMART" id="SM00839"/>
    </source>
</evidence>
<feature type="active site" description="Proton donor" evidence="6">
    <location>
        <position position="106"/>
    </location>
</feature>
<feature type="binding site" evidence="7">
    <location>
        <position position="190"/>
    </location>
    <ligand>
        <name>NAD(+)</name>
        <dbReference type="ChEBI" id="CHEBI:57540"/>
    </ligand>
</feature>
<evidence type="ECO:0000256" key="1">
    <source>
        <dbReference type="ARBA" id="ARBA00003868"/>
    </source>
</evidence>
<dbReference type="InterPro" id="IPR006097">
    <property type="entry name" value="Glu/Leu/Phe/Val/Trp_DH_dimer"/>
</dbReference>
<evidence type="ECO:0000256" key="6">
    <source>
        <dbReference type="PIRSR" id="PIRSR000185-1"/>
    </source>
</evidence>
<keyword evidence="7" id="KW-0520">NAD</keyword>
<dbReference type="Pfam" id="PF00208">
    <property type="entry name" value="ELFV_dehydrog"/>
    <property type="match status" value="1"/>
</dbReference>
<comment type="function">
    <text evidence="1">Catalyzes the reversible oxidative deamination of glutamate to alpha-ketoglutarate and ammonia.</text>
</comment>
<evidence type="ECO:0000256" key="5">
    <source>
        <dbReference type="PIRNR" id="PIRNR000185"/>
    </source>
</evidence>
<gene>
    <name evidence="11" type="ORF">SAMN05216206_0463</name>
</gene>
<dbReference type="PIRSF" id="PIRSF000185">
    <property type="entry name" value="Glu_DH"/>
    <property type="match status" value="1"/>
</dbReference>
<dbReference type="GO" id="GO:0004354">
    <property type="term" value="F:glutamate dehydrogenase (NADP+) activity"/>
    <property type="evidence" value="ECO:0007669"/>
    <property type="project" value="UniProtKB-EC"/>
</dbReference>
<feature type="binding site" evidence="7">
    <location>
        <position position="70"/>
    </location>
    <ligand>
        <name>substrate</name>
    </ligand>
</feature>
<dbReference type="CDD" id="cd01076">
    <property type="entry name" value="NAD_bind_1_Glu_DH"/>
    <property type="match status" value="1"/>
</dbReference>
<evidence type="ECO:0000256" key="7">
    <source>
        <dbReference type="PIRSR" id="PIRSR000185-2"/>
    </source>
</evidence>
<accession>A0A1I3DDD1</accession>
<evidence type="ECO:0000256" key="3">
    <source>
        <dbReference type="ARBA" id="ARBA00023002"/>
    </source>
</evidence>
<keyword evidence="7" id="KW-0547">Nucleotide-binding</keyword>
<dbReference type="SUPFAM" id="SSF53223">
    <property type="entry name" value="Aminoacid dehydrogenase-like, N-terminal domain"/>
    <property type="match status" value="1"/>
</dbReference>
<evidence type="ECO:0000256" key="8">
    <source>
        <dbReference type="PIRSR" id="PIRSR000185-3"/>
    </source>
</evidence>
<comment type="similarity">
    <text evidence="2 5 9">Belongs to the Glu/Leu/Phe/Val dehydrogenases family.</text>
</comment>